<gene>
    <name evidence="2" type="ORF">GPU96_02g02940</name>
</gene>
<keyword evidence="1" id="KW-0812">Transmembrane</keyword>
<feature type="transmembrane region" description="Helical" evidence="1">
    <location>
        <begin position="73"/>
        <end position="91"/>
    </location>
</feature>
<evidence type="ECO:0000313" key="2">
    <source>
        <dbReference type="EMBL" id="UTX42582.1"/>
    </source>
</evidence>
<accession>A0A9Q9C4W3</accession>
<evidence type="ECO:0000256" key="1">
    <source>
        <dbReference type="SAM" id="Phobius"/>
    </source>
</evidence>
<evidence type="ECO:0000313" key="3">
    <source>
        <dbReference type="Proteomes" id="UP001059546"/>
    </source>
</evidence>
<organism evidence="2 3">
    <name type="scientific">Encephalitozoon hellem</name>
    <name type="common">Microsporidian parasite</name>
    <dbReference type="NCBI Taxonomy" id="27973"/>
    <lineage>
        <taxon>Eukaryota</taxon>
        <taxon>Fungi</taxon>
        <taxon>Fungi incertae sedis</taxon>
        <taxon>Microsporidia</taxon>
        <taxon>Unikaryonidae</taxon>
        <taxon>Encephalitozoon</taxon>
    </lineage>
</organism>
<proteinExistence type="predicted"/>
<name>A0A9Q9C4W3_ENCHE</name>
<keyword evidence="1" id="KW-1133">Transmembrane helix</keyword>
<keyword evidence="1" id="KW-0472">Membrane</keyword>
<reference evidence="2" key="1">
    <citation type="submission" date="2021-05" db="EMBL/GenBank/DDBJ databases">
        <title>Encephalitozoon hellem ATCC 50604 Complete Genome.</title>
        <authorList>
            <person name="Mascarenhas dos Santos A.C."/>
            <person name="Julian A.T."/>
            <person name="Pombert J.-F."/>
        </authorList>
    </citation>
    <scope>NUCLEOTIDE SEQUENCE</scope>
    <source>
        <strain evidence="2">ATCC 50604</strain>
    </source>
</reference>
<dbReference type="Proteomes" id="UP001059546">
    <property type="component" value="Chromosome II"/>
</dbReference>
<dbReference type="AlphaFoldDB" id="A0A9Q9C4W3"/>
<dbReference type="EMBL" id="CP075148">
    <property type="protein sequence ID" value="UTX42582.1"/>
    <property type="molecule type" value="Genomic_DNA"/>
</dbReference>
<sequence>MDKFHFLAIKALLTFICTTTVLVHEGSFRPCLCMALLLATSFDVGVMLYFHMKRVEYRKKFLRKAYDPGHKTLIAFALCEVSSIVPFYFMAGYWKSMVANVVLIASLSIIPMLNSSGRRTIQLERNEEFFKIGFLKIEHIEDGDVCLNKGEVVQILDHTGGSTIVRKSDGRVFTIEDSYIDDGIDIVL</sequence>
<feature type="transmembrane region" description="Helical" evidence="1">
    <location>
        <begin position="32"/>
        <end position="52"/>
    </location>
</feature>
<protein>
    <submittedName>
        <fullName evidence="2">Uncharacterized protein</fullName>
    </submittedName>
</protein>
<feature type="transmembrane region" description="Helical" evidence="1">
    <location>
        <begin position="97"/>
        <end position="115"/>
    </location>
</feature>